<keyword evidence="3" id="KW-1185">Reference proteome</keyword>
<organism evidence="2 3">
    <name type="scientific">Allomesorhizobium camelthorni</name>
    <dbReference type="NCBI Taxonomy" id="475069"/>
    <lineage>
        <taxon>Bacteria</taxon>
        <taxon>Pseudomonadati</taxon>
        <taxon>Pseudomonadota</taxon>
        <taxon>Alphaproteobacteria</taxon>
        <taxon>Hyphomicrobiales</taxon>
        <taxon>Phyllobacteriaceae</taxon>
        <taxon>Allomesorhizobium</taxon>
    </lineage>
</organism>
<dbReference type="Pfam" id="PF00149">
    <property type="entry name" value="Metallophos"/>
    <property type="match status" value="1"/>
</dbReference>
<protein>
    <recommendedName>
        <fullName evidence="1">Calcineurin-like phosphoesterase domain-containing protein</fullName>
    </recommendedName>
</protein>
<dbReference type="SUPFAM" id="SSF56300">
    <property type="entry name" value="Metallo-dependent phosphatases"/>
    <property type="match status" value="1"/>
</dbReference>
<dbReference type="InterPro" id="IPR004843">
    <property type="entry name" value="Calcineurin-like_PHP"/>
</dbReference>
<dbReference type="Gene3D" id="3.60.21.10">
    <property type="match status" value="1"/>
</dbReference>
<accession>A0A6G4WIE0</accession>
<sequence length="186" mass="21247">MTFRYTADTHFSHALMLSTSACARPFSSTVEMDEFLVRAWNAVVRPEDTVFHLGDFSMGLHDRDRVRSIFARLMGRKVLVLGNHDYERPNVVHPVIASLDWEQPPAQQLEITDGGQHVFLAHYACRTWPKIKKGGWHLYGHCHGEMPNYYRSRDVGVDCRDTGFAPRTLRELTQQMKGYGVPEGAV</sequence>
<evidence type="ECO:0000313" key="2">
    <source>
        <dbReference type="EMBL" id="NGO54562.1"/>
    </source>
</evidence>
<name>A0A6G4WIE0_9HYPH</name>
<dbReference type="PROSITE" id="PS51257">
    <property type="entry name" value="PROKAR_LIPOPROTEIN"/>
    <property type="match status" value="1"/>
</dbReference>
<proteinExistence type="predicted"/>
<dbReference type="RefSeq" id="WP_165032899.1">
    <property type="nucleotide sequence ID" value="NZ_JAAKZF010000056.1"/>
</dbReference>
<dbReference type="Proteomes" id="UP001642900">
    <property type="component" value="Unassembled WGS sequence"/>
</dbReference>
<dbReference type="AlphaFoldDB" id="A0A6G4WIE0"/>
<gene>
    <name evidence="2" type="ORF">G6N73_26140</name>
</gene>
<feature type="domain" description="Calcineurin-like phosphoesterase" evidence="1">
    <location>
        <begin position="2"/>
        <end position="124"/>
    </location>
</feature>
<evidence type="ECO:0000259" key="1">
    <source>
        <dbReference type="Pfam" id="PF00149"/>
    </source>
</evidence>
<comment type="caution">
    <text evidence="2">The sequence shown here is derived from an EMBL/GenBank/DDBJ whole genome shotgun (WGS) entry which is preliminary data.</text>
</comment>
<evidence type="ECO:0000313" key="3">
    <source>
        <dbReference type="Proteomes" id="UP001642900"/>
    </source>
</evidence>
<dbReference type="InterPro" id="IPR029052">
    <property type="entry name" value="Metallo-depent_PP-like"/>
</dbReference>
<dbReference type="EMBL" id="JAAKZF010000056">
    <property type="protein sequence ID" value="NGO54562.1"/>
    <property type="molecule type" value="Genomic_DNA"/>
</dbReference>
<dbReference type="GO" id="GO:0016787">
    <property type="term" value="F:hydrolase activity"/>
    <property type="evidence" value="ECO:0007669"/>
    <property type="project" value="InterPro"/>
</dbReference>
<reference evidence="2 3" key="1">
    <citation type="submission" date="2020-02" db="EMBL/GenBank/DDBJ databases">
        <title>Genome sequence of strain CCNWXJ40-4.</title>
        <authorList>
            <person name="Gao J."/>
            <person name="Sun J."/>
        </authorList>
    </citation>
    <scope>NUCLEOTIDE SEQUENCE [LARGE SCALE GENOMIC DNA]</scope>
    <source>
        <strain evidence="2 3">CCNWXJ 40-4</strain>
    </source>
</reference>